<evidence type="ECO:0000313" key="1">
    <source>
        <dbReference type="EMBL" id="WXB02030.1"/>
    </source>
</evidence>
<reference evidence="1" key="1">
    <citation type="submission" date="2021-12" db="EMBL/GenBank/DDBJ databases">
        <title>Discovery of the Pendulisporaceae a myxobacterial family with distinct sporulation behavior and unique specialized metabolism.</title>
        <authorList>
            <person name="Garcia R."/>
            <person name="Popoff A."/>
            <person name="Bader C.D."/>
            <person name="Loehr J."/>
            <person name="Walesch S."/>
            <person name="Walt C."/>
            <person name="Boldt J."/>
            <person name="Bunk B."/>
            <person name="Haeckl F.J.F.P.J."/>
            <person name="Gunesch A.P."/>
            <person name="Birkelbach J."/>
            <person name="Nuebel U."/>
            <person name="Pietschmann T."/>
            <person name="Bach T."/>
            <person name="Mueller R."/>
        </authorList>
    </citation>
    <scope>NUCLEOTIDE SEQUENCE</scope>
    <source>
        <strain evidence="1">MSr11367</strain>
    </source>
</reference>
<protein>
    <recommendedName>
        <fullName evidence="3">DUF2188 domain-containing protein</fullName>
    </recommendedName>
</protein>
<evidence type="ECO:0008006" key="3">
    <source>
        <dbReference type="Google" id="ProtNLM"/>
    </source>
</evidence>
<organism evidence="1 2">
    <name type="scientific">Pendulispora rubella</name>
    <dbReference type="NCBI Taxonomy" id="2741070"/>
    <lineage>
        <taxon>Bacteria</taxon>
        <taxon>Pseudomonadati</taxon>
        <taxon>Myxococcota</taxon>
        <taxon>Myxococcia</taxon>
        <taxon>Myxococcales</taxon>
        <taxon>Sorangiineae</taxon>
        <taxon>Pendulisporaceae</taxon>
        <taxon>Pendulispora</taxon>
    </lineage>
</organism>
<proteinExistence type="predicted"/>
<dbReference type="Proteomes" id="UP001374803">
    <property type="component" value="Chromosome"/>
</dbReference>
<dbReference type="EMBL" id="CP089983">
    <property type="protein sequence ID" value="WXB02030.1"/>
    <property type="molecule type" value="Genomic_DNA"/>
</dbReference>
<dbReference type="RefSeq" id="WP_394831656.1">
    <property type="nucleotide sequence ID" value="NZ_CP089929.1"/>
</dbReference>
<gene>
    <name evidence="1" type="ORF">LVJ94_34600</name>
</gene>
<keyword evidence="2" id="KW-1185">Reference proteome</keyword>
<name>A0ABZ2KU02_9BACT</name>
<sequence length="69" mass="7447">MAEKTAVDITLDEADTRTWESGGPEGEALRKAIRARARAVGGHVEIYAHDGITLDAIDTPEDDACYEDS</sequence>
<accession>A0ABZ2KU02</accession>
<evidence type="ECO:0000313" key="2">
    <source>
        <dbReference type="Proteomes" id="UP001374803"/>
    </source>
</evidence>